<reference evidence="2" key="1">
    <citation type="submission" date="2025-02" db="EMBL/GenBank/DDBJ databases">
        <authorList>
            <consortium name="NCBI Genome Project"/>
        </authorList>
    </citation>
    <scope>NUCLEOTIDE SEQUENCE</scope>
</reference>
<protein>
    <submittedName>
        <fullName evidence="2">Uncharacterized protein</fullName>
    </submittedName>
</protein>
<accession>A0AAJ8E1P3</accession>
<keyword evidence="1" id="KW-0472">Membrane</keyword>
<keyword evidence="1" id="KW-1133">Transmembrane helix</keyword>
<dbReference type="AlphaFoldDB" id="A0AAJ8E1P3"/>
<dbReference type="KEGG" id="ang:An08g10430"/>
<reference evidence="2" key="2">
    <citation type="submission" date="2025-08" db="UniProtKB">
        <authorList>
            <consortium name="RefSeq"/>
        </authorList>
    </citation>
    <scope>IDENTIFICATION</scope>
</reference>
<sequence>MLKSLRAEPILSKLYYWDELLYFWFMKIGSGVFFFLFEGGKASKHQGGSGAIVDYLTPMKVNLRVFGVCVDVCNYGSVCRLNGGAMAVLGPKTGDALPHSALPGASGREVCTEGIEIAKHLMGLQRSPLIMGFVCPKYEDAIIPSAASLRVDNSPEYRREESEKITAAAKRSSITACWNSGYSYGGYSANSKTSWGNISFPFSQGSLDRRIIGRASLIDVSPGVIQVTSPGARPKPQRPDTSGKLTVGRMAAWPMICKSNDFDGQGVLMSSGRCSISVFTYCSYFHDGGVNEAARGDLPTMATIAHHRS</sequence>
<dbReference type="GeneID" id="84591825"/>
<name>A0AAJ8E1P3_ASPNG</name>
<dbReference type="RefSeq" id="XP_059604158.1">
    <property type="nucleotide sequence ID" value="XM_059749369.1"/>
</dbReference>
<evidence type="ECO:0000256" key="1">
    <source>
        <dbReference type="SAM" id="Phobius"/>
    </source>
</evidence>
<evidence type="ECO:0000313" key="2">
    <source>
        <dbReference type="RefSeq" id="XP_059604158.1"/>
    </source>
</evidence>
<gene>
    <name evidence="2" type="ORF">An08g10430</name>
</gene>
<keyword evidence="1" id="KW-0812">Transmembrane</keyword>
<proteinExistence type="predicted"/>
<organism evidence="2">
    <name type="scientific">Aspergillus niger</name>
    <dbReference type="NCBI Taxonomy" id="5061"/>
    <lineage>
        <taxon>Eukaryota</taxon>
        <taxon>Fungi</taxon>
        <taxon>Dikarya</taxon>
        <taxon>Ascomycota</taxon>
        <taxon>Pezizomycotina</taxon>
        <taxon>Eurotiomycetes</taxon>
        <taxon>Eurotiomycetidae</taxon>
        <taxon>Eurotiales</taxon>
        <taxon>Aspergillaceae</taxon>
        <taxon>Aspergillus</taxon>
        <taxon>Aspergillus subgen. Circumdati</taxon>
    </lineage>
</organism>
<dbReference type="VEuPathDB" id="FungiDB:An08g10430"/>
<feature type="transmembrane region" description="Helical" evidence="1">
    <location>
        <begin position="20"/>
        <end position="37"/>
    </location>
</feature>